<feature type="domain" description="DUF7202" evidence="1">
    <location>
        <begin position="1"/>
        <end position="70"/>
    </location>
</feature>
<name>A0A2S1GME3_9CAUD</name>
<dbReference type="KEGG" id="vg:65112686"/>
<evidence type="ECO:0000313" key="3">
    <source>
        <dbReference type="Proteomes" id="UP000246316"/>
    </source>
</evidence>
<evidence type="ECO:0000313" key="2">
    <source>
        <dbReference type="EMBL" id="AWD90544.1"/>
    </source>
</evidence>
<reference evidence="2" key="1">
    <citation type="submission" date="2018-03" db="EMBL/GenBank/DDBJ databases">
        <title>Phage therapy in agriculture - a green tech approach to combat plant pathogenic bacteria.</title>
        <authorList>
            <person name="Carstens A.B."/>
            <person name="Djurhuus A.M."/>
            <person name="Hansen L.H."/>
        </authorList>
    </citation>
    <scope>NUCLEOTIDE SEQUENCE [LARGE SCALE GENOMIC DNA]</scope>
</reference>
<protein>
    <recommendedName>
        <fullName evidence="1">DUF7202 domain-containing protein</fullName>
    </recommendedName>
</protein>
<keyword evidence="3" id="KW-1185">Reference proteome</keyword>
<sequence length="70" mass="8405">MQVHYPHYTDPKNKPTVIRTWTERRTTKSPMANSTVKEKEYEGTFVEYTFINKKKKLVHVPELVILVKWL</sequence>
<proteinExistence type="predicted"/>
<dbReference type="GeneID" id="65112686"/>
<dbReference type="Pfam" id="PF23832">
    <property type="entry name" value="DUF7202"/>
    <property type="match status" value="1"/>
</dbReference>
<accession>A0A2S1GME3</accession>
<dbReference type="RefSeq" id="YP_010095052.1">
    <property type="nucleotide sequence ID" value="NC_055743.1"/>
</dbReference>
<dbReference type="InterPro" id="IPR055626">
    <property type="entry name" value="DUF7202"/>
</dbReference>
<organism evidence="2 3">
    <name type="scientific">Erwinia phage Cronus</name>
    <dbReference type="NCBI Taxonomy" id="2163633"/>
    <lineage>
        <taxon>Viruses</taxon>
        <taxon>Duplodnaviria</taxon>
        <taxon>Heunggongvirae</taxon>
        <taxon>Uroviricota</taxon>
        <taxon>Caudoviricetes</taxon>
        <taxon>Pantevenvirales</taxon>
        <taxon>Straboviridae</taxon>
        <taxon>Tevenvirinae</taxon>
        <taxon>Risoevirus</taxon>
        <taxon>Risoevirus cronus</taxon>
        <taxon>Roskildevirus cronus</taxon>
    </lineage>
</organism>
<dbReference type="Proteomes" id="UP000246316">
    <property type="component" value="Segment"/>
</dbReference>
<dbReference type="EMBL" id="MH059636">
    <property type="protein sequence ID" value="AWD90544.1"/>
    <property type="molecule type" value="Genomic_DNA"/>
</dbReference>
<evidence type="ECO:0000259" key="1">
    <source>
        <dbReference type="Pfam" id="PF23832"/>
    </source>
</evidence>